<organism evidence="8 9">
    <name type="scientific">Halodesulfurarchaeum formicicum</name>
    <dbReference type="NCBI Taxonomy" id="1873524"/>
    <lineage>
        <taxon>Archaea</taxon>
        <taxon>Methanobacteriati</taxon>
        <taxon>Methanobacteriota</taxon>
        <taxon>Stenosarchaea group</taxon>
        <taxon>Halobacteria</taxon>
        <taxon>Halobacteriales</taxon>
        <taxon>Halobacteriaceae</taxon>
        <taxon>Halodesulfurarchaeum</taxon>
    </lineage>
</organism>
<evidence type="ECO:0000256" key="5">
    <source>
        <dbReference type="ARBA" id="ARBA00022827"/>
    </source>
</evidence>
<dbReference type="KEGG" id="halh:HTSR_1220"/>
<dbReference type="STRING" id="1873524.HSR6_1290"/>
<dbReference type="Pfam" id="PF12225">
    <property type="entry name" value="DUF5981"/>
    <property type="match status" value="1"/>
</dbReference>
<evidence type="ECO:0000256" key="1">
    <source>
        <dbReference type="ARBA" id="ARBA00001974"/>
    </source>
</evidence>
<protein>
    <submittedName>
        <fullName evidence="8">Methylenetetrahydrofolate reductase (NADPH)</fullName>
    </submittedName>
</protein>
<dbReference type="PANTHER" id="PTHR45754">
    <property type="entry name" value="METHYLENETETRAHYDROFOLATE REDUCTASE"/>
    <property type="match status" value="1"/>
</dbReference>
<sequence>MEADDRFAVTWELIPGRGSHEPQQEEVFEDAETAASGDVVDAVSLTDNPGGTPALSADYLGMKLKERGIEPLVHFTTKDKNRNQIEGLLHALEREDIHNILIMSGDHQGPAFEGQAKAVYDLDPVQTLDFVSDLNDGFEFEDNFGRHNELAETDFFPGAVVSPFKRLEAELMPQYWKLEMKVEKGAEFIIPQVGFDARKFHELIKFIDEKDLDVPVIGNLYVLDPGSARAMNENRIPGAIVTDDLREEVEAEQEGEDPHQAMLERAAKMYAFMKGMGFAGVHIGGHAADYDDVEYIVERGEELAPDWEEYVSEFDFPMEDGFYYYERDPETGLNADEHAILPENPSTGLKYKGFKVAHELMFEPDGPLFGPMRWFSKKVDDSALEEPFTTFERVTKTISNDCQECGNCALFDMAYLCPMSQCPKNERNGPCGGSYDGWCEVYPGEQECIYVRAYRKLKADGGLEKAREKLRDTYIPPPDYDLEGTSSWLNYYLGRDYAGKRVGNEVADD</sequence>
<evidence type="ECO:0000256" key="4">
    <source>
        <dbReference type="ARBA" id="ARBA00022630"/>
    </source>
</evidence>
<feature type="domain" description="Methylene-tetrahydrofolate reductase C-terminal-like" evidence="7">
    <location>
        <begin position="383"/>
        <end position="468"/>
    </location>
</feature>
<dbReference type="UniPathway" id="UPA00193"/>
<reference evidence="8 9" key="1">
    <citation type="submission" date="2016-06" db="EMBL/GenBank/DDBJ databases">
        <title>Discovery of anaerobic lithoheterotrophic haloarchaeon capable of sulfur respiration by hydrogen and formate.</title>
        <authorList>
            <person name="Sorokin D.Y."/>
            <person name="Kublanov I.V."/>
            <person name="Roman P."/>
            <person name="Sinninghe Damste J.S."/>
            <person name="Golyshin P.N."/>
            <person name="Rojo D."/>
            <person name="Ciordia S."/>
            <person name="Mena Md.C."/>
            <person name="Ferrer M."/>
            <person name="Smedile F."/>
            <person name="Messina E."/>
            <person name="La Cono V."/>
            <person name="Yakimov M.M."/>
        </authorList>
    </citation>
    <scope>NUCLEOTIDE SEQUENCE [LARGE SCALE GENOMIC DNA]</scope>
    <source>
        <strain evidence="8 9">HTSR1</strain>
    </source>
</reference>
<dbReference type="GO" id="GO:0071949">
    <property type="term" value="F:FAD binding"/>
    <property type="evidence" value="ECO:0007669"/>
    <property type="project" value="TreeGrafter"/>
</dbReference>
<comment type="pathway">
    <text evidence="2">One-carbon metabolism; tetrahydrofolate interconversion.</text>
</comment>
<evidence type="ECO:0000256" key="6">
    <source>
        <dbReference type="ARBA" id="ARBA00023002"/>
    </source>
</evidence>
<keyword evidence="4" id="KW-0285">Flavoprotein</keyword>
<dbReference type="EMBL" id="CP016070">
    <property type="protein sequence ID" value="AOW80398.1"/>
    <property type="molecule type" value="Genomic_DNA"/>
</dbReference>
<evidence type="ECO:0000313" key="8">
    <source>
        <dbReference type="EMBL" id="AOW80398.1"/>
    </source>
</evidence>
<comment type="cofactor">
    <cofactor evidence="1">
        <name>FAD</name>
        <dbReference type="ChEBI" id="CHEBI:57692"/>
    </cofactor>
</comment>
<dbReference type="PANTHER" id="PTHR45754:SF3">
    <property type="entry name" value="METHYLENETETRAHYDROFOLATE REDUCTASE (NADPH)"/>
    <property type="match status" value="1"/>
</dbReference>
<evidence type="ECO:0000256" key="3">
    <source>
        <dbReference type="ARBA" id="ARBA00006743"/>
    </source>
</evidence>
<comment type="similarity">
    <text evidence="3">Belongs to the methylenetetrahydrofolate reductase family.</text>
</comment>
<dbReference type="InterPro" id="IPR003171">
    <property type="entry name" value="Mehydrof_redctse-like"/>
</dbReference>
<dbReference type="AlphaFoldDB" id="A0A1D8S4V2"/>
<keyword evidence="6" id="KW-0560">Oxidoreductase</keyword>
<accession>A0A1D8S4V2</accession>
<dbReference type="SUPFAM" id="SSF51730">
    <property type="entry name" value="FAD-linked oxidoreductase"/>
    <property type="match status" value="1"/>
</dbReference>
<dbReference type="InterPro" id="IPR029041">
    <property type="entry name" value="FAD-linked_oxidoreductase-like"/>
</dbReference>
<dbReference type="Pfam" id="PF02219">
    <property type="entry name" value="MTHFR"/>
    <property type="match status" value="1"/>
</dbReference>
<dbReference type="GO" id="GO:0005829">
    <property type="term" value="C:cytosol"/>
    <property type="evidence" value="ECO:0007669"/>
    <property type="project" value="TreeGrafter"/>
</dbReference>
<name>A0A1D8S4V2_9EURY</name>
<evidence type="ECO:0000259" key="7">
    <source>
        <dbReference type="Pfam" id="PF12225"/>
    </source>
</evidence>
<gene>
    <name evidence="8" type="ORF">HTSR_1220</name>
</gene>
<dbReference type="Gene3D" id="3.20.20.220">
    <property type="match status" value="1"/>
</dbReference>
<dbReference type="Proteomes" id="UP000185608">
    <property type="component" value="Chromosome"/>
</dbReference>
<keyword evidence="5" id="KW-0274">FAD</keyword>
<dbReference type="GO" id="GO:0004489">
    <property type="term" value="F:methylenetetrahydrofolate reductase [NAD(P)H] activity"/>
    <property type="evidence" value="ECO:0007669"/>
    <property type="project" value="InterPro"/>
</dbReference>
<dbReference type="PATRIC" id="fig|1855411.3.peg.1219"/>
<proteinExistence type="inferred from homology"/>
<dbReference type="GO" id="GO:0009086">
    <property type="term" value="P:methionine biosynthetic process"/>
    <property type="evidence" value="ECO:0007669"/>
    <property type="project" value="TreeGrafter"/>
</dbReference>
<dbReference type="GO" id="GO:0035999">
    <property type="term" value="P:tetrahydrofolate interconversion"/>
    <property type="evidence" value="ECO:0007669"/>
    <property type="project" value="UniProtKB-UniPathway"/>
</dbReference>
<dbReference type="InterPro" id="IPR022026">
    <property type="entry name" value="DUF5981"/>
</dbReference>
<evidence type="ECO:0000313" key="9">
    <source>
        <dbReference type="Proteomes" id="UP000185608"/>
    </source>
</evidence>
<evidence type="ECO:0000256" key="2">
    <source>
        <dbReference type="ARBA" id="ARBA00004777"/>
    </source>
</evidence>